<dbReference type="AlphaFoldDB" id="A0AAV7H4Y2"/>
<reference evidence="1 2" key="1">
    <citation type="journal article" date="2021" name="Hortic Res">
        <title>Chromosome-scale assembly of the Dendrobium chrysotoxum genome enhances the understanding of orchid evolution.</title>
        <authorList>
            <person name="Zhang Y."/>
            <person name="Zhang G.Q."/>
            <person name="Zhang D."/>
            <person name="Liu X.D."/>
            <person name="Xu X.Y."/>
            <person name="Sun W.H."/>
            <person name="Yu X."/>
            <person name="Zhu X."/>
            <person name="Wang Z.W."/>
            <person name="Zhao X."/>
            <person name="Zhong W.Y."/>
            <person name="Chen H."/>
            <person name="Yin W.L."/>
            <person name="Huang T."/>
            <person name="Niu S.C."/>
            <person name="Liu Z.J."/>
        </authorList>
    </citation>
    <scope>NUCLEOTIDE SEQUENCE [LARGE SCALE GENOMIC DNA]</scope>
    <source>
        <strain evidence="1">Lindl</strain>
    </source>
</reference>
<keyword evidence="2" id="KW-1185">Reference proteome</keyword>
<comment type="caution">
    <text evidence="1">The sequence shown here is derived from an EMBL/GenBank/DDBJ whole genome shotgun (WGS) entry which is preliminary data.</text>
</comment>
<accession>A0AAV7H4Y2</accession>
<dbReference type="EMBL" id="JAGFBR010000009">
    <property type="protein sequence ID" value="KAH0462578.1"/>
    <property type="molecule type" value="Genomic_DNA"/>
</dbReference>
<evidence type="ECO:0000313" key="2">
    <source>
        <dbReference type="Proteomes" id="UP000775213"/>
    </source>
</evidence>
<protein>
    <submittedName>
        <fullName evidence="1">Uncharacterized protein</fullName>
    </submittedName>
</protein>
<sequence length="70" mass="8120">MKCPENKKVPLIKRLRDSGYDRNGRNLREKGMGWNSDAIRSQIHYNGKTHLTVSQYSSGKMLQIPVETMR</sequence>
<organism evidence="1 2">
    <name type="scientific">Dendrobium chrysotoxum</name>
    <name type="common">Orchid</name>
    <dbReference type="NCBI Taxonomy" id="161865"/>
    <lineage>
        <taxon>Eukaryota</taxon>
        <taxon>Viridiplantae</taxon>
        <taxon>Streptophyta</taxon>
        <taxon>Embryophyta</taxon>
        <taxon>Tracheophyta</taxon>
        <taxon>Spermatophyta</taxon>
        <taxon>Magnoliopsida</taxon>
        <taxon>Liliopsida</taxon>
        <taxon>Asparagales</taxon>
        <taxon>Orchidaceae</taxon>
        <taxon>Epidendroideae</taxon>
        <taxon>Malaxideae</taxon>
        <taxon>Dendrobiinae</taxon>
        <taxon>Dendrobium</taxon>
    </lineage>
</organism>
<dbReference type="Proteomes" id="UP000775213">
    <property type="component" value="Unassembled WGS sequence"/>
</dbReference>
<gene>
    <name evidence="1" type="ORF">IEQ34_010153</name>
</gene>
<name>A0AAV7H4Y2_DENCH</name>
<evidence type="ECO:0000313" key="1">
    <source>
        <dbReference type="EMBL" id="KAH0462578.1"/>
    </source>
</evidence>
<proteinExistence type="predicted"/>